<dbReference type="SUPFAM" id="SSF51645">
    <property type="entry name" value="Malate synthase G"/>
    <property type="match status" value="1"/>
</dbReference>
<keyword evidence="5" id="KW-0808">Transferase</keyword>
<comment type="caution">
    <text evidence="8">The sequence shown here is derived from an EMBL/GenBank/DDBJ whole genome shotgun (WGS) entry which is preliminary data.</text>
</comment>
<dbReference type="GO" id="GO:0006099">
    <property type="term" value="P:tricarboxylic acid cycle"/>
    <property type="evidence" value="ECO:0007669"/>
    <property type="project" value="UniProtKB-KW"/>
</dbReference>
<dbReference type="PANTHER" id="PTHR42902:SF1">
    <property type="entry name" value="MALATE SYNTHASE 1-RELATED"/>
    <property type="match status" value="1"/>
</dbReference>
<evidence type="ECO:0000256" key="6">
    <source>
        <dbReference type="ARBA" id="ARBA00047918"/>
    </source>
</evidence>
<evidence type="ECO:0000256" key="1">
    <source>
        <dbReference type="ARBA" id="ARBA00006394"/>
    </source>
</evidence>
<organism evidence="8 9">
    <name type="scientific">Candidatus Marsarchaeota G1 archaeon BE_D</name>
    <dbReference type="NCBI Taxonomy" id="1978156"/>
    <lineage>
        <taxon>Archaea</taxon>
        <taxon>Candidatus Marsarchaeota</taxon>
        <taxon>Candidatus Marsarchaeota group 1</taxon>
    </lineage>
</organism>
<dbReference type="InterPro" id="IPR046363">
    <property type="entry name" value="MS_N_TIM-barrel_dom"/>
</dbReference>
<evidence type="ECO:0000256" key="3">
    <source>
        <dbReference type="ARBA" id="ARBA00022435"/>
    </source>
</evidence>
<dbReference type="GO" id="GO:0004474">
    <property type="term" value="F:malate synthase activity"/>
    <property type="evidence" value="ECO:0007669"/>
    <property type="project" value="UniProtKB-EC"/>
</dbReference>
<comment type="similarity">
    <text evidence="1">Belongs to the malate synthase family.</text>
</comment>
<proteinExistence type="inferred from homology"/>
<dbReference type="InterPro" id="IPR001465">
    <property type="entry name" value="Malate_synthase_TIM"/>
</dbReference>
<evidence type="ECO:0000256" key="2">
    <source>
        <dbReference type="ARBA" id="ARBA00012636"/>
    </source>
</evidence>
<dbReference type="InterPro" id="IPR006252">
    <property type="entry name" value="Malate_synthA"/>
</dbReference>
<feature type="domain" description="Malate synthase TIM barrel" evidence="7">
    <location>
        <begin position="209"/>
        <end position="417"/>
    </location>
</feature>
<dbReference type="AlphaFoldDB" id="A0A2R6AA77"/>
<evidence type="ECO:0000256" key="5">
    <source>
        <dbReference type="ARBA" id="ARBA00022679"/>
    </source>
</evidence>
<evidence type="ECO:0000313" key="9">
    <source>
        <dbReference type="Proteomes" id="UP000240569"/>
    </source>
</evidence>
<accession>A0A2R6AA77</accession>
<name>A0A2R6AA77_9ARCH</name>
<evidence type="ECO:0000313" key="8">
    <source>
        <dbReference type="EMBL" id="PSN83249.1"/>
    </source>
</evidence>
<dbReference type="EMBL" id="NEXD01000110">
    <property type="protein sequence ID" value="PSN83249.1"/>
    <property type="molecule type" value="Genomic_DNA"/>
</dbReference>
<evidence type="ECO:0000256" key="4">
    <source>
        <dbReference type="ARBA" id="ARBA00022532"/>
    </source>
</evidence>
<dbReference type="PANTHER" id="PTHR42902">
    <property type="entry name" value="MALATE SYNTHASE"/>
    <property type="match status" value="1"/>
</dbReference>
<keyword evidence="3" id="KW-0329">Glyoxylate bypass</keyword>
<dbReference type="InterPro" id="IPR044856">
    <property type="entry name" value="Malate_synth_C_sf"/>
</dbReference>
<dbReference type="Gene3D" id="1.20.1220.12">
    <property type="entry name" value="Malate synthase, domain III"/>
    <property type="match status" value="1"/>
</dbReference>
<gene>
    <name evidence="8" type="ORF">B9Q02_10770</name>
</gene>
<dbReference type="GO" id="GO:0005737">
    <property type="term" value="C:cytoplasm"/>
    <property type="evidence" value="ECO:0007669"/>
    <property type="project" value="TreeGrafter"/>
</dbReference>
<dbReference type="EC" id="2.3.3.9" evidence="2"/>
<dbReference type="GO" id="GO:0006097">
    <property type="term" value="P:glyoxylate cycle"/>
    <property type="evidence" value="ECO:0007669"/>
    <property type="project" value="UniProtKB-KW"/>
</dbReference>
<evidence type="ECO:0000259" key="7">
    <source>
        <dbReference type="Pfam" id="PF01274"/>
    </source>
</evidence>
<dbReference type="InterPro" id="IPR011076">
    <property type="entry name" value="Malate_synth_sf"/>
</dbReference>
<reference evidence="8 9" key="1">
    <citation type="submission" date="2017-04" db="EMBL/GenBank/DDBJ databases">
        <title>Novel microbial lineages endemic to geothermal iron-oxide mats fill important gaps in the evolutionary history of Archaea.</title>
        <authorList>
            <person name="Jay Z.J."/>
            <person name="Beam J.P."/>
            <person name="Dlakic M."/>
            <person name="Rusch D.B."/>
            <person name="Kozubal M.A."/>
            <person name="Inskeep W.P."/>
        </authorList>
    </citation>
    <scope>NUCLEOTIDE SEQUENCE [LARGE SCALE GENOMIC DNA]</scope>
    <source>
        <strain evidence="8">BE_D</strain>
    </source>
</reference>
<dbReference type="Gene3D" id="3.20.20.360">
    <property type="entry name" value="Malate synthase, domain 3"/>
    <property type="match status" value="1"/>
</dbReference>
<comment type="catalytic activity">
    <reaction evidence="6">
        <text>glyoxylate + acetyl-CoA + H2O = (S)-malate + CoA + H(+)</text>
        <dbReference type="Rhea" id="RHEA:18181"/>
        <dbReference type="ChEBI" id="CHEBI:15377"/>
        <dbReference type="ChEBI" id="CHEBI:15378"/>
        <dbReference type="ChEBI" id="CHEBI:15589"/>
        <dbReference type="ChEBI" id="CHEBI:36655"/>
        <dbReference type="ChEBI" id="CHEBI:57287"/>
        <dbReference type="ChEBI" id="CHEBI:57288"/>
        <dbReference type="EC" id="2.3.3.9"/>
    </reaction>
</comment>
<keyword evidence="4" id="KW-0816">Tricarboxylic acid cycle</keyword>
<sequence length="889" mass="101710">MVVKINERVLKSFPQLFSQNVEQVIETLSRELEPLIEKALKQRRALLDSKQSVEKRYAFPSWDEVFEDPVFGTKRSFREIVQGLIDNFLGKETELSWRLNEFFDVPEHVFPLKNAGLEITGPWEPVDMAIKQINADVCSTMGPDDEDAAPADFVPFGAPSDQPIPLFASRDNERRILKGEIFEVSVSKKGEVKTYRIEKPRESWPPSFHRVPGMHLRTFNVFVDGKPANAMIVDYVIHALNDFESLRKQGRLVYYYQPKVQTPLEAYIVAKIVWSLERLLGAQKPGSIIKFKALYEEANLGRFLPVVMWMWRYWLIGTNVGRWDYTASLIEMWKDERVLSDPQNSSIMGMTSPHMMAYQRYNALLNLMASLKHGEVKGGAPIGGMAAVMLYQQSDAYSRHRHNPVTLRAMWLDKLRERLIGLIFVCESRVEKLTLEDALKGRVKGRLYDLYRQSWVASPDKSYVEAGNIPLRTPLEKLQELLDAPEEWVEEKGVKVAPSIKSGLTQSERALLSSLRLLDQNGKITPWVISKEELDSPEKLFSSQIWEGRELWSSLYDIPSKEITVENVQHAFYMAANYGFQVLNGNLAAAIDDYVAFSGRVVRFMNDLATYRIFVSWLWCVIHNKAKVTKDGWLKAPLLTQDGVIPAKNAIFVKAGSEFTNQLFEELWKLHNEWTHAFFEDYDRTAALRIIAACVTKERDALVQLVNSLLAKNTALDEIVKQLSKFEKASLLLKLEEVREIVSRAYGAPPDYKKEISYEEAAEKIASTLGVTKSLVLKELEASSPRFDRSKAPVIMDVLKRQLLCPLYVQHSARVLFVIADKSEEKRENILSAVFYADRSGKPLFRDSQGKPSREKLFEAVKRGEVPNYALEAHDYIYDYTTEAHDHNA</sequence>
<protein>
    <recommendedName>
        <fullName evidence="2">malate synthase</fullName>
        <ecNumber evidence="2">2.3.3.9</ecNumber>
    </recommendedName>
</protein>
<dbReference type="Proteomes" id="UP000240569">
    <property type="component" value="Unassembled WGS sequence"/>
</dbReference>
<dbReference type="Pfam" id="PF01274">
    <property type="entry name" value="MS_TIM-barrel"/>
    <property type="match status" value="1"/>
</dbReference>